<dbReference type="PANTHER" id="PTHR36234:SF5">
    <property type="entry name" value="LYSYL ENDOPEPTIDASE"/>
    <property type="match status" value="1"/>
</dbReference>
<dbReference type="PANTHER" id="PTHR36234">
    <property type="entry name" value="LYSYL ENDOPEPTIDASE"/>
    <property type="match status" value="1"/>
</dbReference>
<comment type="caution">
    <text evidence="1">The sequence shown here is derived from an EMBL/GenBank/DDBJ whole genome shotgun (WGS) entry which is preliminary data.</text>
</comment>
<gene>
    <name evidence="1" type="ORF">GCM10023322_70330</name>
</gene>
<proteinExistence type="predicted"/>
<keyword evidence="2" id="KW-1185">Reference proteome</keyword>
<dbReference type="SUPFAM" id="SSF50494">
    <property type="entry name" value="Trypsin-like serine proteases"/>
    <property type="match status" value="1"/>
</dbReference>
<dbReference type="InterPro" id="IPR043504">
    <property type="entry name" value="Peptidase_S1_PA_chymotrypsin"/>
</dbReference>
<reference evidence="2" key="1">
    <citation type="journal article" date="2019" name="Int. J. Syst. Evol. Microbiol.">
        <title>The Global Catalogue of Microorganisms (GCM) 10K type strain sequencing project: providing services to taxonomists for standard genome sequencing and annotation.</title>
        <authorList>
            <consortium name="The Broad Institute Genomics Platform"/>
            <consortium name="The Broad Institute Genome Sequencing Center for Infectious Disease"/>
            <person name="Wu L."/>
            <person name="Ma J."/>
        </authorList>
    </citation>
    <scope>NUCLEOTIDE SEQUENCE [LARGE SCALE GENOMIC DNA]</scope>
    <source>
        <strain evidence="2">JCM 18304</strain>
    </source>
</reference>
<name>A0ABP9SM87_9ACTN</name>
<dbReference type="InterPro" id="IPR009003">
    <property type="entry name" value="Peptidase_S1_PA"/>
</dbReference>
<protein>
    <recommendedName>
        <fullName evidence="3">Trypsin-like peptidase domain-containing protein</fullName>
    </recommendedName>
</protein>
<evidence type="ECO:0000313" key="1">
    <source>
        <dbReference type="EMBL" id="GAA5197962.1"/>
    </source>
</evidence>
<dbReference type="Proteomes" id="UP001501570">
    <property type="component" value="Unassembled WGS sequence"/>
</dbReference>
<dbReference type="RefSeq" id="WP_345637144.1">
    <property type="nucleotide sequence ID" value="NZ_BAABJQ010000031.1"/>
</dbReference>
<evidence type="ECO:0008006" key="3">
    <source>
        <dbReference type="Google" id="ProtNLM"/>
    </source>
</evidence>
<dbReference type="Pfam" id="PF13365">
    <property type="entry name" value="Trypsin_2"/>
    <property type="match status" value="1"/>
</dbReference>
<sequence length="394" mass="41336">MRTGLAIVGVVVLLGLGGLASQGKRPIAPESLRAPAKTTALRAQAGGIATVGVTATMQHSVAEGHPVVLSYPGASYVKVHVKMLLLPGEYLTVTDRSGGQSARYGAAVIDRWLMSVDGDTAVLTVRGKLTHVVVDKIARGFTPAERAAQRKVEQSHRDAAVTAMHRGADGQARCATGPAADAACFKGSHPVAYGNSRAVALLLIDGMRLCTAWRVGPDNRMMTDNHCLSTTASARDTEIWFNDECLICGGDTITKPVKVTGDEVLFTDATLDFTLFSVQNFAAVRPFGYLSLDVRDPKPGEQLYVPQHANGDPTVIATGSGPSGSGACEVVSPVANGYAKGTDVSYYCDTSGGSSGSPVISWNSDKVVALHHFGGCPDSGVRIDLIYPKIRSLI</sequence>
<dbReference type="Gene3D" id="2.40.10.10">
    <property type="entry name" value="Trypsin-like serine proteases"/>
    <property type="match status" value="1"/>
</dbReference>
<dbReference type="EMBL" id="BAABJQ010000031">
    <property type="protein sequence ID" value="GAA5197962.1"/>
    <property type="molecule type" value="Genomic_DNA"/>
</dbReference>
<organism evidence="1 2">
    <name type="scientific">Rugosimonospora acidiphila</name>
    <dbReference type="NCBI Taxonomy" id="556531"/>
    <lineage>
        <taxon>Bacteria</taxon>
        <taxon>Bacillati</taxon>
        <taxon>Actinomycetota</taxon>
        <taxon>Actinomycetes</taxon>
        <taxon>Micromonosporales</taxon>
        <taxon>Micromonosporaceae</taxon>
        <taxon>Rugosimonospora</taxon>
    </lineage>
</organism>
<evidence type="ECO:0000313" key="2">
    <source>
        <dbReference type="Proteomes" id="UP001501570"/>
    </source>
</evidence>
<accession>A0ABP9SM87</accession>